<feature type="compositionally biased region" description="Polar residues" evidence="2">
    <location>
        <begin position="154"/>
        <end position="163"/>
    </location>
</feature>
<keyword evidence="1" id="KW-0175">Coiled coil</keyword>
<evidence type="ECO:0000256" key="1">
    <source>
        <dbReference type="SAM" id="Coils"/>
    </source>
</evidence>
<feature type="region of interest" description="Disordered" evidence="2">
    <location>
        <begin position="429"/>
        <end position="476"/>
    </location>
</feature>
<accession>A0AAW0GGI7</accession>
<dbReference type="AlphaFoldDB" id="A0AAW0GGI7"/>
<dbReference type="Proteomes" id="UP001385951">
    <property type="component" value="Unassembled WGS sequence"/>
</dbReference>
<feature type="region of interest" description="Disordered" evidence="2">
    <location>
        <begin position="1"/>
        <end position="174"/>
    </location>
</feature>
<feature type="compositionally biased region" description="Low complexity" evidence="2">
    <location>
        <begin position="351"/>
        <end position="362"/>
    </location>
</feature>
<feature type="compositionally biased region" description="Basic and acidic residues" evidence="2">
    <location>
        <begin position="204"/>
        <end position="213"/>
    </location>
</feature>
<comment type="caution">
    <text evidence="3">The sequence shown here is derived from an EMBL/GenBank/DDBJ whole genome shotgun (WGS) entry which is preliminary data.</text>
</comment>
<feature type="compositionally biased region" description="Polar residues" evidence="2">
    <location>
        <begin position="671"/>
        <end position="682"/>
    </location>
</feature>
<name>A0AAW0GGI7_9APHY</name>
<feature type="compositionally biased region" description="Basic and acidic residues" evidence="2">
    <location>
        <begin position="881"/>
        <end position="958"/>
    </location>
</feature>
<evidence type="ECO:0000313" key="3">
    <source>
        <dbReference type="EMBL" id="KAK7690349.1"/>
    </source>
</evidence>
<dbReference type="EMBL" id="JASBNA010000007">
    <property type="protein sequence ID" value="KAK7690349.1"/>
    <property type="molecule type" value="Genomic_DNA"/>
</dbReference>
<evidence type="ECO:0000313" key="4">
    <source>
        <dbReference type="Proteomes" id="UP001385951"/>
    </source>
</evidence>
<evidence type="ECO:0000256" key="2">
    <source>
        <dbReference type="SAM" id="MobiDB-lite"/>
    </source>
</evidence>
<feature type="compositionally biased region" description="Polar residues" evidence="2">
    <location>
        <begin position="130"/>
        <end position="147"/>
    </location>
</feature>
<organism evidence="3 4">
    <name type="scientific">Cerrena zonata</name>
    <dbReference type="NCBI Taxonomy" id="2478898"/>
    <lineage>
        <taxon>Eukaryota</taxon>
        <taxon>Fungi</taxon>
        <taxon>Dikarya</taxon>
        <taxon>Basidiomycota</taxon>
        <taxon>Agaricomycotina</taxon>
        <taxon>Agaricomycetes</taxon>
        <taxon>Polyporales</taxon>
        <taxon>Cerrenaceae</taxon>
        <taxon>Cerrena</taxon>
    </lineage>
</organism>
<proteinExistence type="predicted"/>
<feature type="compositionally biased region" description="Polar residues" evidence="2">
    <location>
        <begin position="12"/>
        <end position="25"/>
    </location>
</feature>
<feature type="region of interest" description="Disordered" evidence="2">
    <location>
        <begin position="203"/>
        <end position="413"/>
    </location>
</feature>
<feature type="compositionally biased region" description="Polar residues" evidence="2">
    <location>
        <begin position="845"/>
        <end position="863"/>
    </location>
</feature>
<feature type="compositionally biased region" description="Basic and acidic residues" evidence="2">
    <location>
        <begin position="790"/>
        <end position="815"/>
    </location>
</feature>
<feature type="compositionally biased region" description="Basic and acidic residues" evidence="2">
    <location>
        <begin position="82"/>
        <end position="106"/>
    </location>
</feature>
<feature type="compositionally biased region" description="Polar residues" evidence="2">
    <location>
        <begin position="244"/>
        <end position="269"/>
    </location>
</feature>
<feature type="compositionally biased region" description="Low complexity" evidence="2">
    <location>
        <begin position="960"/>
        <end position="975"/>
    </location>
</feature>
<reference evidence="3 4" key="1">
    <citation type="submission" date="2022-09" db="EMBL/GenBank/DDBJ databases">
        <authorList>
            <person name="Palmer J.M."/>
        </authorList>
    </citation>
    <scope>NUCLEOTIDE SEQUENCE [LARGE SCALE GENOMIC DNA]</scope>
    <source>
        <strain evidence="3 4">DSM 7382</strain>
    </source>
</reference>
<feature type="compositionally biased region" description="Low complexity" evidence="2">
    <location>
        <begin position="369"/>
        <end position="398"/>
    </location>
</feature>
<sequence length="992" mass="107000">MPSDHDDMATKPPQSLPSFAQTFGGTPSLHRLAEPTNALPPLQHRPFEARTNHRSSAHSSPQPQSAEPKQTTRKRLHAESSAADKDERDSLPEGRRSPRIVRIKEEADYDSVPPTSHSRPVSRQREERPNNVQTTQTLITTSASPNPSKRRRVTISTMSQPINTDVRRPSVDSGISPVVMGFTIQRDDPAALEQVRSMLTVKQKQKELIEQRRNSLAGIPTPTPTAPPTVNIVNPRPGSEERQGTTPKPSGRTTGGRSPNISGAGNSVTGAAGPRRSIVTSSAAAPPPPPPSSQITAHSSTARAASPAAPIVPTQQHLSQQPRRESTTTSQSVPPPGPGSTSSSGPPPPTSLSSVSVPVSSHLPPPPTTTTSHSLSATTSASTSASSAIPTTPSAPSGLPAPPPPTNALNTINALPAPSISFSRRRAGKLSAGGKSKPADIMISPRDTHSDPSLQPIIQSAPPIPRTGPPSRMSSMSSMAIPTIPSVIGNAGSHRRVGSGQVPPTPTRLAMLQQQQRLGHVAGISGVAQARSPPNASVPIATSLVPPVTPASFHHPGYSMEKSAFLAPFETFYDALNDSKQLKVWLGEQLQKAAALNQSLTKQQETMEETVKEMVDKKVEAMREEVYGLRVRMEELEQALRSTASANANMAANVNVGVGVAGRGSGSSSGYSPNMTNASSSKAKGKATNGYPPHLGVVPDTYTFPAVDPLRRPEPMRRASSPNVEREKFDRERIERMESESQSRPPSHSASPISFESRRLSVSAIRLDPPRASDSLPPPPGPSRASFSSHSRDYRDPRDTRDLRDMRERERDPRESMGSYGPPPPPPPSHQAQVSGWSPRMSKSGLPTSSTRSSLNQTLSSSDLPGGLRHSTSAPGVSVGERNEREGSRIRYSIDSRMGYDRERDLERERDREKARDVDRYRERERVSLRERESNIRGEERDRDSERGRESNMREEVQMRSPASSRRRNSVSSPSGVQRKRGRSPAPMDTSP</sequence>
<keyword evidence="4" id="KW-1185">Reference proteome</keyword>
<feature type="compositionally biased region" description="Low complexity" evidence="2">
    <location>
        <begin position="57"/>
        <end position="66"/>
    </location>
</feature>
<feature type="compositionally biased region" description="Polar residues" evidence="2">
    <location>
        <begin position="742"/>
        <end position="754"/>
    </location>
</feature>
<feature type="coiled-coil region" evidence="1">
    <location>
        <begin position="590"/>
        <end position="653"/>
    </location>
</feature>
<protein>
    <submittedName>
        <fullName evidence="3">Uncharacterized protein</fullName>
    </submittedName>
</protein>
<feature type="compositionally biased region" description="Low complexity" evidence="2">
    <location>
        <begin position="296"/>
        <end position="309"/>
    </location>
</feature>
<feature type="compositionally biased region" description="Basic and acidic residues" evidence="2">
    <location>
        <begin position="724"/>
        <end position="741"/>
    </location>
</feature>
<gene>
    <name evidence="3" type="ORF">QCA50_007006</name>
</gene>
<feature type="region of interest" description="Disordered" evidence="2">
    <location>
        <begin position="664"/>
        <end position="992"/>
    </location>
</feature>